<name>A0A375BN60_9BURK</name>
<dbReference type="EMBL" id="OFSQ01000009">
    <property type="protein sequence ID" value="SOY48145.1"/>
    <property type="molecule type" value="Genomic_DNA"/>
</dbReference>
<keyword evidence="1" id="KW-0812">Transmembrane</keyword>
<gene>
    <name evidence="3" type="ORF">CBM2587_A170211</name>
</gene>
<evidence type="ECO:0000313" key="3">
    <source>
        <dbReference type="EMBL" id="SOY48145.1"/>
    </source>
</evidence>
<dbReference type="AlphaFoldDB" id="A0A375BN60"/>
<dbReference type="Pfam" id="PF13681">
    <property type="entry name" value="PilX"/>
    <property type="match status" value="1"/>
</dbReference>
<evidence type="ECO:0000259" key="2">
    <source>
        <dbReference type="Pfam" id="PF13681"/>
    </source>
</evidence>
<keyword evidence="1" id="KW-0472">Membrane</keyword>
<organism evidence="3">
    <name type="scientific">Cupriavidus taiwanensis</name>
    <dbReference type="NCBI Taxonomy" id="164546"/>
    <lineage>
        <taxon>Bacteria</taxon>
        <taxon>Pseudomonadati</taxon>
        <taxon>Pseudomonadota</taxon>
        <taxon>Betaproteobacteria</taxon>
        <taxon>Burkholderiales</taxon>
        <taxon>Burkholderiaceae</taxon>
        <taxon>Cupriavidus</taxon>
    </lineage>
</organism>
<evidence type="ECO:0000256" key="1">
    <source>
        <dbReference type="SAM" id="Phobius"/>
    </source>
</evidence>
<feature type="domain" description="PilX/PilW C-terminal" evidence="2">
    <location>
        <begin position="98"/>
        <end position="207"/>
    </location>
</feature>
<reference evidence="3" key="1">
    <citation type="submission" date="2018-01" db="EMBL/GenBank/DDBJ databases">
        <authorList>
            <person name="Clerissi C."/>
        </authorList>
    </citation>
    <scope>NUCLEOTIDE SEQUENCE</scope>
    <source>
        <strain evidence="3">Cupriavidus sp. LMG 19464</strain>
    </source>
</reference>
<comment type="caution">
    <text evidence="3">The sequence shown here is derived from an EMBL/GenBank/DDBJ whole genome shotgun (WGS) entry which is preliminary data.</text>
</comment>
<dbReference type="InterPro" id="IPR025205">
    <property type="entry name" value="PilX/PilW_C"/>
</dbReference>
<protein>
    <submittedName>
        <fullName evidence="3">Type 4 fimbrial biogenesis pilX-related signal peptide protein</fullName>
    </submittedName>
</protein>
<feature type="transmembrane region" description="Helical" evidence="1">
    <location>
        <begin position="15"/>
        <end position="40"/>
    </location>
</feature>
<accession>A0A375BN60</accession>
<proteinExistence type="predicted"/>
<dbReference type="RefSeq" id="WP_232346610.1">
    <property type="nucleotide sequence ID" value="NZ_LT976853.1"/>
</dbReference>
<dbReference type="Proteomes" id="UP000256780">
    <property type="component" value="Chromosome CBM2587_a"/>
</dbReference>
<sequence>MLARRPQPHPRQAGAVTLLLCGTMLLMVVLIAAATLHMLLSGRQLAVMQRERELAFRAAEAALRDGEGELLAAASSPDTQDRLGQWPAPGGCGSGRQAGICRPAVAGPPVWLPWLQADADVGAIGVPLGRFTGTTLPALPALPALLADTAATQEPPRYIAEILEEAPAGYSVPDPAMATAPAPRIRVTAIGFGRTHAVRALLQSVIQP</sequence>
<keyword evidence="1" id="KW-1133">Transmembrane helix</keyword>